<dbReference type="RefSeq" id="WP_100143659.1">
    <property type="nucleotide sequence ID" value="NZ_AP024618.1"/>
</dbReference>
<keyword evidence="1" id="KW-0472">Membrane</keyword>
<sequence length="57" mass="6487">MDYGTIQGIITLVLILVFVGIFAWAYSSRRQKQFDEAANLVFSDEQHQNAKDSGEHK</sequence>
<keyword evidence="3" id="KW-1185">Reference proteome</keyword>
<name>A0ABQ1SWK2_9GAMM</name>
<dbReference type="Proteomes" id="UP000606498">
    <property type="component" value="Unassembled WGS sequence"/>
</dbReference>
<accession>A0ABQ1SWK2</accession>
<reference evidence="3" key="1">
    <citation type="journal article" date="2019" name="Int. J. Syst. Evol. Microbiol.">
        <title>The Global Catalogue of Microorganisms (GCM) 10K type strain sequencing project: providing services to taxonomists for standard genome sequencing and annotation.</title>
        <authorList>
            <consortium name="The Broad Institute Genomics Platform"/>
            <consortium name="The Broad Institute Genome Sequencing Center for Infectious Disease"/>
            <person name="Wu L."/>
            <person name="Ma J."/>
        </authorList>
    </citation>
    <scope>NUCLEOTIDE SEQUENCE [LARGE SCALE GENOMIC DNA]</scope>
    <source>
        <strain evidence="3">CGMCC 1.16033</strain>
    </source>
</reference>
<keyword evidence="1" id="KW-0812">Transmembrane</keyword>
<protein>
    <submittedName>
        <fullName evidence="2">Cytochrome oxidase</fullName>
    </submittedName>
</protein>
<dbReference type="EMBL" id="BMKO01000001">
    <property type="protein sequence ID" value="GGE65655.1"/>
    <property type="molecule type" value="Genomic_DNA"/>
</dbReference>
<dbReference type="Pfam" id="PF05545">
    <property type="entry name" value="FixQ"/>
    <property type="match status" value="1"/>
</dbReference>
<dbReference type="InterPro" id="IPR008621">
    <property type="entry name" value="Cbb3-typ_cyt_oxidase_comp"/>
</dbReference>
<organism evidence="2 3">
    <name type="scientific">Shewanella carassii</name>
    <dbReference type="NCBI Taxonomy" id="1987584"/>
    <lineage>
        <taxon>Bacteria</taxon>
        <taxon>Pseudomonadati</taxon>
        <taxon>Pseudomonadota</taxon>
        <taxon>Gammaproteobacteria</taxon>
        <taxon>Alteromonadales</taxon>
        <taxon>Shewanellaceae</taxon>
        <taxon>Shewanella</taxon>
    </lineage>
</organism>
<evidence type="ECO:0000313" key="2">
    <source>
        <dbReference type="EMBL" id="GGE65655.1"/>
    </source>
</evidence>
<gene>
    <name evidence="2" type="primary">ccoQ</name>
    <name evidence="2" type="ORF">GCM10011520_03040</name>
</gene>
<comment type="caution">
    <text evidence="2">The sequence shown here is derived from an EMBL/GenBank/DDBJ whole genome shotgun (WGS) entry which is preliminary data.</text>
</comment>
<evidence type="ECO:0000256" key="1">
    <source>
        <dbReference type="SAM" id="Phobius"/>
    </source>
</evidence>
<proteinExistence type="predicted"/>
<keyword evidence="1" id="KW-1133">Transmembrane helix</keyword>
<evidence type="ECO:0000313" key="3">
    <source>
        <dbReference type="Proteomes" id="UP000606498"/>
    </source>
</evidence>
<feature type="transmembrane region" description="Helical" evidence="1">
    <location>
        <begin position="6"/>
        <end position="26"/>
    </location>
</feature>
<dbReference type="CDD" id="cd01324">
    <property type="entry name" value="cbb3_Oxidase_CcoQ"/>
    <property type="match status" value="1"/>
</dbReference>